<dbReference type="InterPro" id="IPR004360">
    <property type="entry name" value="Glyas_Fos-R_dOase_dom"/>
</dbReference>
<dbReference type="AlphaFoldDB" id="A0A380JXC7"/>
<dbReference type="InterPro" id="IPR029068">
    <property type="entry name" value="Glyas_Bleomycin-R_OHBP_Dase"/>
</dbReference>
<proteinExistence type="predicted"/>
<sequence>MVTAINVYLVTDGNGQEAVAFYQEVFQAKVVNLLLWKDGVPDCPKTHEHLILNAQLDIDGIRLDLSDENPDVGYRAGVNMTASIMVDSIEEAQRIYDKLITNAKAINLPLQETFWSPAYANITDQFGMMWQLNTELKAEHSKRDNPPSLRGVSFLYSF</sequence>
<feature type="domain" description="Glyoxalase/fosfomycin resistance/dioxygenase" evidence="1">
    <location>
        <begin position="5"/>
        <end position="132"/>
    </location>
</feature>
<dbReference type="CDD" id="cd06588">
    <property type="entry name" value="PhnB_like"/>
    <property type="match status" value="1"/>
</dbReference>
<evidence type="ECO:0000313" key="3">
    <source>
        <dbReference type="Proteomes" id="UP000254797"/>
    </source>
</evidence>
<dbReference type="PANTHER" id="PTHR33990">
    <property type="entry name" value="PROTEIN YJDN-RELATED"/>
    <property type="match status" value="1"/>
</dbReference>
<dbReference type="Pfam" id="PF00903">
    <property type="entry name" value="Glyoxalase"/>
    <property type="match status" value="1"/>
</dbReference>
<organism evidence="2 3">
    <name type="scientific">Streptococcus dysgalactiae subsp. dysgalactiae</name>
    <dbReference type="NCBI Taxonomy" id="99822"/>
    <lineage>
        <taxon>Bacteria</taxon>
        <taxon>Bacillati</taxon>
        <taxon>Bacillota</taxon>
        <taxon>Bacilli</taxon>
        <taxon>Lactobacillales</taxon>
        <taxon>Streptococcaceae</taxon>
        <taxon>Streptococcus</taxon>
    </lineage>
</organism>
<evidence type="ECO:0000259" key="1">
    <source>
        <dbReference type="Pfam" id="PF00903"/>
    </source>
</evidence>
<dbReference type="InterPro" id="IPR028973">
    <property type="entry name" value="PhnB-like"/>
</dbReference>
<dbReference type="Gene3D" id="3.10.180.10">
    <property type="entry name" value="2,3-Dihydroxybiphenyl 1,2-Dioxygenase, domain 1"/>
    <property type="match status" value="1"/>
</dbReference>
<evidence type="ECO:0000313" key="2">
    <source>
        <dbReference type="EMBL" id="SUN51267.1"/>
    </source>
</evidence>
<dbReference type="EMBL" id="UHFG01000004">
    <property type="protein sequence ID" value="SUN51267.1"/>
    <property type="molecule type" value="Genomic_DNA"/>
</dbReference>
<dbReference type="RefSeq" id="WP_115246617.1">
    <property type="nucleotide sequence ID" value="NZ_JAIEZU010000001.1"/>
</dbReference>
<reference evidence="2 3" key="1">
    <citation type="submission" date="2018-06" db="EMBL/GenBank/DDBJ databases">
        <authorList>
            <consortium name="Pathogen Informatics"/>
            <person name="Doyle S."/>
        </authorList>
    </citation>
    <scope>NUCLEOTIDE SEQUENCE [LARGE SCALE GENOMIC DNA]</scope>
    <source>
        <strain evidence="2 3">NCTC4670</strain>
    </source>
</reference>
<dbReference type="PANTHER" id="PTHR33990:SF1">
    <property type="entry name" value="PROTEIN YJDN"/>
    <property type="match status" value="1"/>
</dbReference>
<gene>
    <name evidence="2" type="ORF">NCTC4670_01912</name>
</gene>
<protein>
    <submittedName>
        <fullName evidence="2">Bleomycin resistance protein</fullName>
    </submittedName>
</protein>
<dbReference type="SUPFAM" id="SSF54593">
    <property type="entry name" value="Glyoxalase/Bleomycin resistance protein/Dihydroxybiphenyl dioxygenase"/>
    <property type="match status" value="1"/>
</dbReference>
<name>A0A380JXC7_STRDY</name>
<accession>A0A380JXC7</accession>
<dbReference type="Proteomes" id="UP000254797">
    <property type="component" value="Unassembled WGS sequence"/>
</dbReference>